<evidence type="ECO:0000313" key="1">
    <source>
        <dbReference type="EMBL" id="SVC77917.1"/>
    </source>
</evidence>
<gene>
    <name evidence="1" type="ORF">METZ01_LOCUS330771</name>
</gene>
<reference evidence="1" key="1">
    <citation type="submission" date="2018-05" db="EMBL/GenBank/DDBJ databases">
        <authorList>
            <person name="Lanie J.A."/>
            <person name="Ng W.-L."/>
            <person name="Kazmierczak K.M."/>
            <person name="Andrzejewski T.M."/>
            <person name="Davidsen T.M."/>
            <person name="Wayne K.J."/>
            <person name="Tettelin H."/>
            <person name="Glass J.I."/>
            <person name="Rusch D."/>
            <person name="Podicherti R."/>
            <person name="Tsui H.-C.T."/>
            <person name="Winkler M.E."/>
        </authorList>
    </citation>
    <scope>NUCLEOTIDE SEQUENCE</scope>
</reference>
<proteinExistence type="predicted"/>
<evidence type="ECO:0008006" key="2">
    <source>
        <dbReference type="Google" id="ProtNLM"/>
    </source>
</evidence>
<dbReference type="AlphaFoldDB" id="A0A382PYH2"/>
<dbReference type="Pfam" id="PF05258">
    <property type="entry name" value="DciA"/>
    <property type="match status" value="1"/>
</dbReference>
<accession>A0A382PYH2</accession>
<dbReference type="EMBL" id="UINC01110422">
    <property type="protein sequence ID" value="SVC77917.1"/>
    <property type="molecule type" value="Genomic_DNA"/>
</dbReference>
<protein>
    <recommendedName>
        <fullName evidence="2">DUF721 domain-containing protein</fullName>
    </recommendedName>
</protein>
<name>A0A382PYH2_9ZZZZ</name>
<dbReference type="InterPro" id="IPR007922">
    <property type="entry name" value="DciA-like"/>
</dbReference>
<organism evidence="1">
    <name type="scientific">marine metagenome</name>
    <dbReference type="NCBI Taxonomy" id="408172"/>
    <lineage>
        <taxon>unclassified sequences</taxon>
        <taxon>metagenomes</taxon>
        <taxon>ecological metagenomes</taxon>
    </lineage>
</organism>
<sequence length="160" mass="18871">MSLKYNTKQRYKTIQGLRSFKNTLPTKVKRILDKKGHMYSETLDNWKYIVGDELFKVCYPKSFKSSNKLGGSYLNIMVKRGNEVDLEYSKKNIINKMNAYFGYEAIKNIKLNTFEGEYEKINEKKVVNATKREHIKKIDNIKNDKIKKSLLELSKIFKPK</sequence>